<dbReference type="AlphaFoldDB" id="D3GIE3"/>
<dbReference type="GO" id="GO:0016020">
    <property type="term" value="C:membrane"/>
    <property type="evidence" value="ECO:0007669"/>
    <property type="project" value="InterPro"/>
</dbReference>
<feature type="non-terminal residue" evidence="2">
    <location>
        <position position="143"/>
    </location>
</feature>
<name>D3GIE3_PLAFA</name>
<accession>D3GIE3</accession>
<dbReference type="Gene3D" id="1.20.1310.20">
    <property type="entry name" value="Duffy-antigen binding domain"/>
    <property type="match status" value="1"/>
</dbReference>
<evidence type="ECO:0000313" key="2">
    <source>
        <dbReference type="EMBL" id="ACZ81963.1"/>
    </source>
</evidence>
<evidence type="ECO:0000259" key="1">
    <source>
        <dbReference type="Pfam" id="PF05424"/>
    </source>
</evidence>
<feature type="non-terminal residue" evidence="2">
    <location>
        <position position="1"/>
    </location>
</feature>
<dbReference type="InterPro" id="IPR042202">
    <property type="entry name" value="Duffy-ag-bd_sf"/>
</dbReference>
<dbReference type="EMBL" id="FJ876769">
    <property type="protein sequence ID" value="ACZ81963.1"/>
    <property type="molecule type" value="mRNA"/>
</dbReference>
<dbReference type="GO" id="GO:0046789">
    <property type="term" value="F:host cell surface receptor binding"/>
    <property type="evidence" value="ECO:0007669"/>
    <property type="project" value="InterPro"/>
</dbReference>
<feature type="domain" description="Duffy-antigen binding" evidence="1">
    <location>
        <begin position="1"/>
        <end position="143"/>
    </location>
</feature>
<dbReference type="SUPFAM" id="SSF140924">
    <property type="entry name" value="Duffy binding domain-like"/>
    <property type="match status" value="1"/>
</dbReference>
<gene>
    <name evidence="2" type="primary">var</name>
</gene>
<protein>
    <submittedName>
        <fullName evidence="2">Erythrocyte membrane protein</fullName>
    </submittedName>
</protein>
<organism evidence="2">
    <name type="scientific">Plasmodium falciparum</name>
    <name type="common">malaria parasite P. falciparum</name>
    <dbReference type="NCBI Taxonomy" id="5833"/>
    <lineage>
        <taxon>Eukaryota</taxon>
        <taxon>Sar</taxon>
        <taxon>Alveolata</taxon>
        <taxon>Apicomplexa</taxon>
        <taxon>Aconoidasida</taxon>
        <taxon>Haemosporida</taxon>
        <taxon>Plasmodiidae</taxon>
        <taxon>Plasmodium</taxon>
        <taxon>Plasmodium (Laverania)</taxon>
    </lineage>
</organism>
<proteinExistence type="evidence at transcript level"/>
<reference evidence="2" key="1">
    <citation type="journal article" date="2009" name="Malar. J.">
        <title>Sequence variation of PfEMP1-DBLalpha in association with rosette formation in Plasmodium falciparum isolates causing severe and uncomplicated malaria.</title>
        <authorList>
            <person name="Horata N."/>
            <person name="Kalambaheti T."/>
            <person name="Craig A."/>
            <person name="Khusmith S."/>
        </authorList>
    </citation>
    <scope>NUCLEOTIDE SEQUENCE</scope>
</reference>
<sequence>DIGDIVRGKDLYLGKKKKKNRNRKRLNRKELTKNFGGYILRINEELKEGKLSHKIATKNTKNFNQLLKDWWTANRETVWKAITCSADRGNAYFFRTNCNDEMGTSFPPLPYLHPIARLFKKKRRTHNSDQVPTYIDYVPQYMR</sequence>
<dbReference type="Pfam" id="PF05424">
    <property type="entry name" value="Duffy_binding"/>
    <property type="match status" value="1"/>
</dbReference>
<dbReference type="InterPro" id="IPR008602">
    <property type="entry name" value="Duffy-antigen-binding"/>
</dbReference>